<dbReference type="SUPFAM" id="SSF49879">
    <property type="entry name" value="SMAD/FHA domain"/>
    <property type="match status" value="1"/>
</dbReference>
<dbReference type="STRING" id="1817813.A2008_09585"/>
<evidence type="ECO:0000256" key="1">
    <source>
        <dbReference type="PROSITE-ProRule" id="PRU00169"/>
    </source>
</evidence>
<proteinExistence type="predicted"/>
<organism evidence="3 4">
    <name type="scientific">Candidatus Wallbacteria bacterium GWC2_49_35</name>
    <dbReference type="NCBI Taxonomy" id="1817813"/>
    <lineage>
        <taxon>Bacteria</taxon>
        <taxon>Candidatus Walliibacteriota</taxon>
    </lineage>
</organism>
<dbReference type="PANTHER" id="PTHR43228:SF1">
    <property type="entry name" value="TWO-COMPONENT RESPONSE REGULATOR ARR22"/>
    <property type="match status" value="1"/>
</dbReference>
<dbReference type="AlphaFoldDB" id="A0A1F7WZQ3"/>
<dbReference type="InterPro" id="IPR011006">
    <property type="entry name" value="CheY-like_superfamily"/>
</dbReference>
<dbReference type="CDD" id="cd00060">
    <property type="entry name" value="FHA"/>
    <property type="match status" value="1"/>
</dbReference>
<dbReference type="InterPro" id="IPR052048">
    <property type="entry name" value="ST_Response_Regulator"/>
</dbReference>
<dbReference type="Gene3D" id="2.60.200.20">
    <property type="match status" value="1"/>
</dbReference>
<feature type="modified residue" description="4-aspartylphosphate" evidence="1">
    <location>
        <position position="57"/>
    </location>
</feature>
<dbReference type="PANTHER" id="PTHR43228">
    <property type="entry name" value="TWO-COMPONENT RESPONSE REGULATOR"/>
    <property type="match status" value="1"/>
</dbReference>
<dbReference type="Gene3D" id="3.40.50.2300">
    <property type="match status" value="1"/>
</dbReference>
<evidence type="ECO:0000313" key="4">
    <source>
        <dbReference type="Proteomes" id="UP000178735"/>
    </source>
</evidence>
<dbReference type="GO" id="GO:0000160">
    <property type="term" value="P:phosphorelay signal transduction system"/>
    <property type="evidence" value="ECO:0007669"/>
    <property type="project" value="InterPro"/>
</dbReference>
<dbReference type="SMART" id="SM00448">
    <property type="entry name" value="REC"/>
    <property type="match status" value="1"/>
</dbReference>
<evidence type="ECO:0000259" key="2">
    <source>
        <dbReference type="PROSITE" id="PS50110"/>
    </source>
</evidence>
<protein>
    <recommendedName>
        <fullName evidence="2">Response regulatory domain-containing protein</fullName>
    </recommendedName>
</protein>
<gene>
    <name evidence="3" type="ORF">A2008_09585</name>
</gene>
<dbReference type="SUPFAM" id="SSF52172">
    <property type="entry name" value="CheY-like"/>
    <property type="match status" value="1"/>
</dbReference>
<dbReference type="InterPro" id="IPR001789">
    <property type="entry name" value="Sig_transdc_resp-reg_receiver"/>
</dbReference>
<evidence type="ECO:0000313" key="3">
    <source>
        <dbReference type="EMBL" id="OGM08296.1"/>
    </source>
</evidence>
<feature type="domain" description="Response regulatory" evidence="2">
    <location>
        <begin position="7"/>
        <end position="122"/>
    </location>
</feature>
<dbReference type="Pfam" id="PF00072">
    <property type="entry name" value="Response_reg"/>
    <property type="match status" value="1"/>
</dbReference>
<reference evidence="3 4" key="1">
    <citation type="journal article" date="2016" name="Nat. Commun.">
        <title>Thousands of microbial genomes shed light on interconnected biogeochemical processes in an aquifer system.</title>
        <authorList>
            <person name="Anantharaman K."/>
            <person name="Brown C.T."/>
            <person name="Hug L.A."/>
            <person name="Sharon I."/>
            <person name="Castelle C.J."/>
            <person name="Probst A.J."/>
            <person name="Thomas B.C."/>
            <person name="Singh A."/>
            <person name="Wilkins M.J."/>
            <person name="Karaoz U."/>
            <person name="Brodie E.L."/>
            <person name="Williams K.H."/>
            <person name="Hubbard S.S."/>
            <person name="Banfield J.F."/>
        </authorList>
    </citation>
    <scope>NUCLEOTIDE SEQUENCE [LARGE SCALE GENOMIC DNA]</scope>
</reference>
<name>A0A1F7WZQ3_9BACT</name>
<dbReference type="EMBL" id="MGFH01000019">
    <property type="protein sequence ID" value="OGM08296.1"/>
    <property type="molecule type" value="Genomic_DNA"/>
</dbReference>
<dbReference type="InterPro" id="IPR008984">
    <property type="entry name" value="SMAD_FHA_dom_sf"/>
</dbReference>
<keyword evidence="1" id="KW-0597">Phosphoprotein</keyword>
<accession>A0A1F7WZQ3</accession>
<dbReference type="PROSITE" id="PS50110">
    <property type="entry name" value="RESPONSE_REGULATORY"/>
    <property type="match status" value="1"/>
</dbReference>
<comment type="caution">
    <text evidence="3">The sequence shown here is derived from an EMBL/GenBank/DDBJ whole genome shotgun (WGS) entry which is preliminary data.</text>
</comment>
<dbReference type="Proteomes" id="UP000178735">
    <property type="component" value="Unassembled WGS sequence"/>
</dbReference>
<sequence>MATRSEKILIVDDAKFMRVVIRRLFEKYGFEKIFEAEDVDEALKAYNLNKPDFVTMDITMPGDSGLEGLRMIKEINPGARVLMVSAVSNKANIVKAFALGALYFLAKPFTEEAFDAVVAKAFAFERSFPSKQNGGQAAVMAARSAMVLMMDPGDVEINVAEGAVIGRCCKCQDDAEKGRNMEKCFAEAGKKDFIPCKLTNIAEQQAKITFDNGNYFVTALAESKYITKLNLISITPGEKRLIRSGDVLSLGGADFNFSPVK</sequence>